<dbReference type="OrthoDB" id="21390at2"/>
<evidence type="ECO:0000313" key="2">
    <source>
        <dbReference type="EMBL" id="SNQ45281.1"/>
    </source>
</evidence>
<gene>
    <name evidence="2" type="ORF">FRACA_10040</name>
</gene>
<sequence>MSTRVYDIAMARSGDKTDTSNVAVWPYDADDWEYLRTHLTIDRIKKRFGPLVQGEITRYEYPNIHVVNFVMTRALRGGVGLGLTLDPHGKAYQTLVLDIDLDDEI</sequence>
<dbReference type="RefSeq" id="WP_101829488.1">
    <property type="nucleotide sequence ID" value="NZ_FZMO01000001.1"/>
</dbReference>
<keyword evidence="3" id="KW-1185">Reference proteome</keyword>
<evidence type="ECO:0000259" key="1">
    <source>
        <dbReference type="Pfam" id="PF23544"/>
    </source>
</evidence>
<proteinExistence type="predicted"/>
<dbReference type="PANTHER" id="PTHR47585">
    <property type="match status" value="1"/>
</dbReference>
<organism evidence="2 3">
    <name type="scientific">Frankia canadensis</name>
    <dbReference type="NCBI Taxonomy" id="1836972"/>
    <lineage>
        <taxon>Bacteria</taxon>
        <taxon>Bacillati</taxon>
        <taxon>Actinomycetota</taxon>
        <taxon>Actinomycetes</taxon>
        <taxon>Frankiales</taxon>
        <taxon>Frankiaceae</taxon>
        <taxon>Frankia</taxon>
    </lineage>
</organism>
<dbReference type="EMBL" id="FZMO01000001">
    <property type="protein sequence ID" value="SNQ45281.1"/>
    <property type="molecule type" value="Genomic_DNA"/>
</dbReference>
<accession>A0A2I2KHZ0</accession>
<dbReference type="AlphaFoldDB" id="A0A2I2KHZ0"/>
<protein>
    <recommendedName>
        <fullName evidence="1">AtuA-like ferredoxin-fold domain-containing protein</fullName>
    </recommendedName>
</protein>
<feature type="domain" description="AtuA-like ferredoxin-fold" evidence="1">
    <location>
        <begin position="4"/>
        <end position="100"/>
    </location>
</feature>
<dbReference type="InterPro" id="IPR056362">
    <property type="entry name" value="AtuA-like_ferredoxin_dom"/>
</dbReference>
<dbReference type="Pfam" id="PF23544">
    <property type="entry name" value="AtuA_ferredoxin"/>
    <property type="match status" value="1"/>
</dbReference>
<name>A0A2I2KHZ0_9ACTN</name>
<evidence type="ECO:0000313" key="3">
    <source>
        <dbReference type="Proteomes" id="UP000234331"/>
    </source>
</evidence>
<dbReference type="PANTHER" id="PTHR47585:SF2">
    <property type="entry name" value="DUF1446 DOMAIN PROTEIN (AFU_ORTHOLOGUE AFUA_6G11420)"/>
    <property type="match status" value="1"/>
</dbReference>
<reference evidence="2 3" key="1">
    <citation type="submission" date="2017-06" db="EMBL/GenBank/DDBJ databases">
        <authorList>
            <person name="Kim H.J."/>
            <person name="Triplett B.A."/>
        </authorList>
    </citation>
    <scope>NUCLEOTIDE SEQUENCE [LARGE SCALE GENOMIC DNA]</scope>
    <source>
        <strain evidence="2">FRACA_ARgP5</strain>
    </source>
</reference>
<dbReference type="Proteomes" id="UP000234331">
    <property type="component" value="Unassembled WGS sequence"/>
</dbReference>